<evidence type="ECO:0000256" key="1">
    <source>
        <dbReference type="ARBA" id="ARBA00022679"/>
    </source>
</evidence>
<dbReference type="InterPro" id="IPR001296">
    <property type="entry name" value="Glyco_trans_1"/>
</dbReference>
<dbReference type="Proteomes" id="UP000177555">
    <property type="component" value="Unassembled WGS sequence"/>
</dbReference>
<gene>
    <name evidence="4" type="ORF">A2867_03785</name>
</gene>
<dbReference type="AlphaFoldDB" id="A0A1F5JG82"/>
<dbReference type="PANTHER" id="PTHR46401:SF2">
    <property type="entry name" value="GLYCOSYLTRANSFERASE WBBK-RELATED"/>
    <property type="match status" value="1"/>
</dbReference>
<feature type="domain" description="Glycosyltransferase subfamily 4-like N-terminal" evidence="3">
    <location>
        <begin position="17"/>
        <end position="175"/>
    </location>
</feature>
<dbReference type="Pfam" id="PF00534">
    <property type="entry name" value="Glycos_transf_1"/>
    <property type="match status" value="1"/>
</dbReference>
<name>A0A1F5JG82_9BACT</name>
<sequence>MVIGFDGSRVFAPDRTGTENYSYQLLKALVEIDKKNKYIVYTRALTRRSKTITGYANFPKNFQFREITWSRFWTQGGLAKQTFKDNLDVLFVPAHTLPVIRRPGLKTVITIHDLGSEYLPSMHQLKQRLYLSYMQKFQLRTATKIIAVSKATKEDLVKKIGIDSKKIRVVYEGYDKKLFRPVKDNVLVNSLKQYDLQAGGYFLFVGTIQPRKNLERLIKAFAIFLEAARQGTKNRSRLHSARLRLVSRRTQPGNIDDSSVRSTAPHFLVTSGFAAFPYLVLVGSKGWLADEIYRLPKKLGIEDRVKFSGYVPDEYLPALYSGAAALTFPSLFEGFGLPMLEAQACGCPVLTSNTSSMPEVAGYGAIYVDPYSINDIVEGMVKVQSSKFKVQSVKAGFENIKRFSWERCARETLEVLEKL</sequence>
<evidence type="ECO:0000313" key="5">
    <source>
        <dbReference type="Proteomes" id="UP000177555"/>
    </source>
</evidence>
<feature type="domain" description="Glycosyl transferase family 1" evidence="2">
    <location>
        <begin position="279"/>
        <end position="385"/>
    </location>
</feature>
<dbReference type="GO" id="GO:0016757">
    <property type="term" value="F:glycosyltransferase activity"/>
    <property type="evidence" value="ECO:0007669"/>
    <property type="project" value="InterPro"/>
</dbReference>
<dbReference type="GO" id="GO:0009103">
    <property type="term" value="P:lipopolysaccharide biosynthetic process"/>
    <property type="evidence" value="ECO:0007669"/>
    <property type="project" value="TreeGrafter"/>
</dbReference>
<proteinExistence type="predicted"/>
<dbReference type="InterPro" id="IPR028098">
    <property type="entry name" value="Glyco_trans_4-like_N"/>
</dbReference>
<dbReference type="CDD" id="cd03809">
    <property type="entry name" value="GT4_MtfB-like"/>
    <property type="match status" value="1"/>
</dbReference>
<evidence type="ECO:0000313" key="4">
    <source>
        <dbReference type="EMBL" id="OGE27599.1"/>
    </source>
</evidence>
<dbReference type="SUPFAM" id="SSF53756">
    <property type="entry name" value="UDP-Glycosyltransferase/glycogen phosphorylase"/>
    <property type="match status" value="1"/>
</dbReference>
<dbReference type="Gene3D" id="3.40.50.2000">
    <property type="entry name" value="Glycogen Phosphorylase B"/>
    <property type="match status" value="2"/>
</dbReference>
<protein>
    <recommendedName>
        <fullName evidence="6">Glycosyl transferase family 1 domain-containing protein</fullName>
    </recommendedName>
</protein>
<evidence type="ECO:0000259" key="3">
    <source>
        <dbReference type="Pfam" id="PF13439"/>
    </source>
</evidence>
<keyword evidence="1" id="KW-0808">Transferase</keyword>
<dbReference type="Pfam" id="PF13439">
    <property type="entry name" value="Glyco_transf_4"/>
    <property type="match status" value="1"/>
</dbReference>
<dbReference type="EMBL" id="MFCP01000035">
    <property type="protein sequence ID" value="OGE27599.1"/>
    <property type="molecule type" value="Genomic_DNA"/>
</dbReference>
<comment type="caution">
    <text evidence="4">The sequence shown here is derived from an EMBL/GenBank/DDBJ whole genome shotgun (WGS) entry which is preliminary data.</text>
</comment>
<evidence type="ECO:0000259" key="2">
    <source>
        <dbReference type="Pfam" id="PF00534"/>
    </source>
</evidence>
<accession>A0A1F5JG82</accession>
<evidence type="ECO:0008006" key="6">
    <source>
        <dbReference type="Google" id="ProtNLM"/>
    </source>
</evidence>
<reference evidence="4 5" key="1">
    <citation type="journal article" date="2016" name="Nat. Commun.">
        <title>Thousands of microbial genomes shed light on interconnected biogeochemical processes in an aquifer system.</title>
        <authorList>
            <person name="Anantharaman K."/>
            <person name="Brown C.T."/>
            <person name="Hug L.A."/>
            <person name="Sharon I."/>
            <person name="Castelle C.J."/>
            <person name="Probst A.J."/>
            <person name="Thomas B.C."/>
            <person name="Singh A."/>
            <person name="Wilkins M.J."/>
            <person name="Karaoz U."/>
            <person name="Brodie E.L."/>
            <person name="Williams K.H."/>
            <person name="Hubbard S.S."/>
            <person name="Banfield J.F."/>
        </authorList>
    </citation>
    <scope>NUCLEOTIDE SEQUENCE [LARGE SCALE GENOMIC DNA]</scope>
</reference>
<dbReference type="PANTHER" id="PTHR46401">
    <property type="entry name" value="GLYCOSYLTRANSFERASE WBBK-RELATED"/>
    <property type="match status" value="1"/>
</dbReference>
<organism evidence="4 5">
    <name type="scientific">Candidatus Daviesbacteria bacterium RIFCSPHIGHO2_01_FULL_40_11</name>
    <dbReference type="NCBI Taxonomy" id="1797762"/>
    <lineage>
        <taxon>Bacteria</taxon>
        <taxon>Candidatus Daviesiibacteriota</taxon>
    </lineage>
</organism>